<accession>A0A0N5BBD2</accession>
<keyword evidence="1" id="KW-1185">Reference proteome</keyword>
<evidence type="ECO:0000313" key="2">
    <source>
        <dbReference type="WBParaSite" id="SPAL_0000334000.1"/>
    </source>
</evidence>
<evidence type="ECO:0000313" key="1">
    <source>
        <dbReference type="Proteomes" id="UP000046392"/>
    </source>
</evidence>
<name>A0A0N5BBD2_STREA</name>
<organism evidence="1 2">
    <name type="scientific">Strongyloides papillosus</name>
    <name type="common">Intestinal threadworm</name>
    <dbReference type="NCBI Taxonomy" id="174720"/>
    <lineage>
        <taxon>Eukaryota</taxon>
        <taxon>Metazoa</taxon>
        <taxon>Ecdysozoa</taxon>
        <taxon>Nematoda</taxon>
        <taxon>Chromadorea</taxon>
        <taxon>Rhabditida</taxon>
        <taxon>Tylenchina</taxon>
        <taxon>Panagrolaimomorpha</taxon>
        <taxon>Strongyloidoidea</taxon>
        <taxon>Strongyloididae</taxon>
        <taxon>Strongyloides</taxon>
    </lineage>
</organism>
<proteinExistence type="predicted"/>
<dbReference type="WBParaSite" id="SPAL_0000334000.1">
    <property type="protein sequence ID" value="SPAL_0000334000.1"/>
    <property type="gene ID" value="SPAL_0000334000"/>
</dbReference>
<dbReference type="AlphaFoldDB" id="A0A0N5BBD2"/>
<protein>
    <submittedName>
        <fullName evidence="2">Uncharacterized protein</fullName>
    </submittedName>
</protein>
<dbReference type="Proteomes" id="UP000046392">
    <property type="component" value="Unplaced"/>
</dbReference>
<reference evidence="2" key="1">
    <citation type="submission" date="2017-02" db="UniProtKB">
        <authorList>
            <consortium name="WormBaseParasite"/>
        </authorList>
    </citation>
    <scope>IDENTIFICATION</scope>
</reference>
<sequence>MKSYSRLNGVDKTFMEFGGVVPVVRRLDYEVPYVDPKRIYGFDGNGKGFIKSHTLGGRDSARKDCENTTQYSSSVSNVTEVIKLISDNVSNKAEILSCDETSTLISSTTISEDLNNDHKNTPTSPLGRYNVLKLEKLRSLNTPIRPPGTPIEDYSKEIAALAPKLMEVWREYTTNIHKEIQSLEIPLCFQTPSNSGNREEKNDDITRYQDKLDNLDLTRTFLGPFIEEPPTIGISHSLKEEFKMYRDYHRMDNENTTLNEKHQSAALRKFAHLIDVFRFRNKTKKSLK</sequence>